<dbReference type="PANTHER" id="PTHR43531">
    <property type="entry name" value="PROTEIN ICFG"/>
    <property type="match status" value="1"/>
</dbReference>
<dbReference type="InterPro" id="IPR004089">
    <property type="entry name" value="MCPsignal_dom"/>
</dbReference>
<feature type="non-terminal residue" evidence="2">
    <location>
        <position position="1"/>
    </location>
</feature>
<protein>
    <submittedName>
        <fullName evidence="2">Uncharacterized protein</fullName>
    </submittedName>
</protein>
<dbReference type="GO" id="GO:0016020">
    <property type="term" value="C:membrane"/>
    <property type="evidence" value="ECO:0007669"/>
    <property type="project" value="InterPro"/>
</dbReference>
<gene>
    <name evidence="2" type="ORF">CTOB1V02_LOCUS13377</name>
</gene>
<proteinExistence type="predicted"/>
<accession>A0A7R8WRK7</accession>
<dbReference type="PROSITE" id="PS50111">
    <property type="entry name" value="CHEMOTAXIS_TRANSDUC_2"/>
    <property type="match status" value="1"/>
</dbReference>
<dbReference type="GO" id="GO:0004888">
    <property type="term" value="F:transmembrane signaling receptor activity"/>
    <property type="evidence" value="ECO:0007669"/>
    <property type="project" value="InterPro"/>
</dbReference>
<dbReference type="InterPro" id="IPR005804">
    <property type="entry name" value="FA_desaturase_dom"/>
</dbReference>
<dbReference type="OrthoDB" id="8300643at2759"/>
<name>A0A7R8WRK7_9CRUS</name>
<dbReference type="GO" id="GO:0006935">
    <property type="term" value="P:chemotaxis"/>
    <property type="evidence" value="ECO:0007669"/>
    <property type="project" value="UniProtKB-KW"/>
</dbReference>
<dbReference type="PANTHER" id="PTHR43531:SF11">
    <property type="entry name" value="METHYL-ACCEPTING CHEMOTAXIS PROTEIN 3"/>
    <property type="match status" value="1"/>
</dbReference>
<dbReference type="SMART" id="SM00283">
    <property type="entry name" value="MA"/>
    <property type="match status" value="1"/>
</dbReference>
<dbReference type="GO" id="GO:0006629">
    <property type="term" value="P:lipid metabolic process"/>
    <property type="evidence" value="ECO:0007669"/>
    <property type="project" value="InterPro"/>
</dbReference>
<dbReference type="InterPro" id="IPR004090">
    <property type="entry name" value="Chemotax_Me-accpt_rcpt"/>
</dbReference>
<organism evidence="2">
    <name type="scientific">Cyprideis torosa</name>
    <dbReference type="NCBI Taxonomy" id="163714"/>
    <lineage>
        <taxon>Eukaryota</taxon>
        <taxon>Metazoa</taxon>
        <taxon>Ecdysozoa</taxon>
        <taxon>Arthropoda</taxon>
        <taxon>Crustacea</taxon>
        <taxon>Oligostraca</taxon>
        <taxon>Ostracoda</taxon>
        <taxon>Podocopa</taxon>
        <taxon>Podocopida</taxon>
        <taxon>Cytherocopina</taxon>
        <taxon>Cytheroidea</taxon>
        <taxon>Cytherideidae</taxon>
        <taxon>Cyprideis</taxon>
    </lineage>
</organism>
<dbReference type="GO" id="GO:0007165">
    <property type="term" value="P:signal transduction"/>
    <property type="evidence" value="ECO:0007669"/>
    <property type="project" value="InterPro"/>
</dbReference>
<keyword evidence="1" id="KW-0145">Chemotaxis</keyword>
<dbReference type="Pfam" id="PF00015">
    <property type="entry name" value="MCPsignal"/>
    <property type="match status" value="1"/>
</dbReference>
<dbReference type="PRINTS" id="PR00260">
    <property type="entry name" value="CHEMTRNSDUCR"/>
</dbReference>
<evidence type="ECO:0000256" key="1">
    <source>
        <dbReference type="ARBA" id="ARBA00022500"/>
    </source>
</evidence>
<evidence type="ECO:0000313" key="2">
    <source>
        <dbReference type="EMBL" id="CAD7235562.1"/>
    </source>
</evidence>
<dbReference type="Pfam" id="PF00487">
    <property type="entry name" value="FA_desaturase"/>
    <property type="match status" value="1"/>
</dbReference>
<reference evidence="2" key="1">
    <citation type="submission" date="2020-11" db="EMBL/GenBank/DDBJ databases">
        <authorList>
            <person name="Tran Van P."/>
        </authorList>
    </citation>
    <scope>NUCLEOTIDE SEQUENCE</scope>
</reference>
<dbReference type="AlphaFoldDB" id="A0A7R8WRK7"/>
<dbReference type="EMBL" id="OB673433">
    <property type="protein sequence ID" value="CAD7235562.1"/>
    <property type="molecule type" value="Genomic_DNA"/>
</dbReference>
<dbReference type="CDD" id="cd11386">
    <property type="entry name" value="MCP_signal"/>
    <property type="match status" value="1"/>
</dbReference>
<dbReference type="SUPFAM" id="SSF58104">
    <property type="entry name" value="Methyl-accepting chemotaxis protein (MCP) signaling domain"/>
    <property type="match status" value="1"/>
</dbReference>
<dbReference type="FunFam" id="1.10.287.950:FF:000001">
    <property type="entry name" value="Methyl-accepting chemotaxis sensory transducer"/>
    <property type="match status" value="1"/>
</dbReference>
<dbReference type="Gene3D" id="1.10.287.950">
    <property type="entry name" value="Methyl-accepting chemotaxis protein"/>
    <property type="match status" value="1"/>
</dbReference>
<dbReference type="InterPro" id="IPR051310">
    <property type="entry name" value="MCP_chemotaxis"/>
</dbReference>
<sequence>ADLLLAGSNEIAKGNLDLSKRTESQAANLEETAASMAQMTSTVQQNASNAQRATQQAYNARLLAQEGGQIVDQAIGAMTAINTSSNKIGDIISVIDEIAFQTNLLALNAAVEAAHAGEQGRGFAVVAAEVRQLAQRCGDAAQEITVLIQDSMSKVQGGAKLVDDSGRALQQIVASVNEVNEIITEISNANQEQAEGIQQVNAAVLHMDEMTQQNAALVEEVTASSETLHDQASELKELVAFFRLGDTPASSSLKKAGRTPVDQTELAKDIDGIKASIGKPTVDDFQHLKRMERWGRVSAVLGYSMAWIFPFNLLGAFLISIGNITRWANVAHPVLHGAYDKVPGIPERYTRKGFAKGWRRLIDWMDWIQPAAWDREHNKLHHYNLGEDTDPDNIEINMEWLRHSSLPMWLRYAIVILFAGMWKPAYYAPNTIKMLGNEERRRNNQPEHDTFFRADAWNPFKPDGRSLWFGSYLPYIGVRFILLPALFLPLGMEAVMNVFYASLLAEFFANLHSFLVIVPNHSADDIYRFEEPGKSRGEFYLRQIIGTVNYNTGSNTVDFLHGWLNYQVEHHLFPALPLNHYQAMQPVVKQVCEKHQLPYRQESVFKRLRMTLDLMVGKTHLLVIKHA</sequence>